<accession>A0A1I1DA50</accession>
<reference evidence="8" key="1">
    <citation type="submission" date="2016-10" db="EMBL/GenBank/DDBJ databases">
        <authorList>
            <person name="Varghese N."/>
            <person name="Submissions S."/>
        </authorList>
    </citation>
    <scope>NUCLEOTIDE SEQUENCE [LARGE SCALE GENOMIC DNA]</scope>
    <source>
        <strain evidence="8">DSM 24499</strain>
    </source>
</reference>
<feature type="transmembrane region" description="Helical" evidence="6">
    <location>
        <begin position="155"/>
        <end position="180"/>
    </location>
</feature>
<keyword evidence="2" id="KW-1003">Cell membrane</keyword>
<gene>
    <name evidence="7" type="ORF">SAMN04487907_101139</name>
</gene>
<dbReference type="PANTHER" id="PTHR30250">
    <property type="entry name" value="PST FAMILY PREDICTED COLANIC ACID TRANSPORTER"/>
    <property type="match status" value="1"/>
</dbReference>
<evidence type="ECO:0000256" key="2">
    <source>
        <dbReference type="ARBA" id="ARBA00022475"/>
    </source>
</evidence>
<name>A0A1I1DA50_9FLAO</name>
<keyword evidence="8" id="KW-1185">Reference proteome</keyword>
<dbReference type="InterPro" id="IPR050833">
    <property type="entry name" value="Poly_Biosynth_Transport"/>
</dbReference>
<evidence type="ECO:0000256" key="5">
    <source>
        <dbReference type="ARBA" id="ARBA00023136"/>
    </source>
</evidence>
<feature type="transmembrane region" description="Helical" evidence="6">
    <location>
        <begin position="186"/>
        <end position="206"/>
    </location>
</feature>
<evidence type="ECO:0000256" key="1">
    <source>
        <dbReference type="ARBA" id="ARBA00004651"/>
    </source>
</evidence>
<feature type="transmembrane region" description="Helical" evidence="6">
    <location>
        <begin position="313"/>
        <end position="337"/>
    </location>
</feature>
<evidence type="ECO:0000313" key="8">
    <source>
        <dbReference type="Proteomes" id="UP000199438"/>
    </source>
</evidence>
<dbReference type="GO" id="GO:0005886">
    <property type="term" value="C:plasma membrane"/>
    <property type="evidence" value="ECO:0007669"/>
    <property type="project" value="UniProtKB-SubCell"/>
</dbReference>
<evidence type="ECO:0000313" key="7">
    <source>
        <dbReference type="EMBL" id="SFB69958.1"/>
    </source>
</evidence>
<dbReference type="RefSeq" id="WP_217643044.1">
    <property type="nucleotide sequence ID" value="NZ_FOKV01000001.1"/>
</dbReference>
<comment type="subcellular location">
    <subcellularLocation>
        <location evidence="1">Cell membrane</location>
        <topology evidence="1">Multi-pass membrane protein</topology>
    </subcellularLocation>
</comment>
<dbReference type="EMBL" id="FOKV01000001">
    <property type="protein sequence ID" value="SFB69958.1"/>
    <property type="molecule type" value="Genomic_DNA"/>
</dbReference>
<feature type="transmembrane region" description="Helical" evidence="6">
    <location>
        <begin position="41"/>
        <end position="63"/>
    </location>
</feature>
<feature type="transmembrane region" description="Helical" evidence="6">
    <location>
        <begin position="465"/>
        <end position="488"/>
    </location>
</feature>
<evidence type="ECO:0000256" key="3">
    <source>
        <dbReference type="ARBA" id="ARBA00022692"/>
    </source>
</evidence>
<feature type="transmembrane region" description="Helical" evidence="6">
    <location>
        <begin position="123"/>
        <end position="143"/>
    </location>
</feature>
<proteinExistence type="predicted"/>
<feature type="transmembrane region" description="Helical" evidence="6">
    <location>
        <begin position="12"/>
        <end position="29"/>
    </location>
</feature>
<dbReference type="AlphaFoldDB" id="A0A1I1DA50"/>
<feature type="transmembrane region" description="Helical" evidence="6">
    <location>
        <begin position="343"/>
        <end position="364"/>
    </location>
</feature>
<dbReference type="PANTHER" id="PTHR30250:SF26">
    <property type="entry name" value="PSMA PROTEIN"/>
    <property type="match status" value="1"/>
</dbReference>
<protein>
    <submittedName>
        <fullName evidence="7">Na+-driven multidrug efflux pump</fullName>
    </submittedName>
</protein>
<organism evidence="7 8">
    <name type="scientific">Zunongwangia mangrovi</name>
    <dbReference type="NCBI Taxonomy" id="1334022"/>
    <lineage>
        <taxon>Bacteria</taxon>
        <taxon>Pseudomonadati</taxon>
        <taxon>Bacteroidota</taxon>
        <taxon>Flavobacteriia</taxon>
        <taxon>Flavobacteriales</taxon>
        <taxon>Flavobacteriaceae</taxon>
        <taxon>Zunongwangia</taxon>
    </lineage>
</organism>
<keyword evidence="5 6" id="KW-0472">Membrane</keyword>
<evidence type="ECO:0000256" key="6">
    <source>
        <dbReference type="SAM" id="Phobius"/>
    </source>
</evidence>
<feature type="transmembrane region" description="Helical" evidence="6">
    <location>
        <begin position="84"/>
        <end position="111"/>
    </location>
</feature>
<sequence>MSTANRVIKNTGFLYAKMGITMFISLYTTRLVLNALGTSDYGIYSVVGGAVAMLGFLNAAMASATQRFMSFYEGKGDRILQKKIFNVSIVLHFGIGIFLALILLLAGYFFFNGILNIPDNRIYAAKFVYGSLIVSTVFTVMSVPYQALLNAHENMFYFSIVGVLESILKLLVALFVVYTAMDKLKMYGVLMALIPLVILTIMRVYCHKHYSECVVSPKRFWDKSLLKEMTGFAGWNFLGSTISIVAQYGQGIVLNMFFGTRINAAQGVANQVNGQVSVFAATMLKALNPVIVKNEGAGKRRSMLRTAMVGSKFSFFLLALFAIPICIEMPYILKLWIKNVPEYTVIFCRLLLIISLIDQLFITLPSAISATGKIRNYQLSVSVLLTLPIVLGCILFTMGYPPYTLYVLFITQRLIRGFGVVLHFAKKIVGLSKSLFLKQVVVRCLLSTMVSLSIGILIIELLEEGLFRLIITLVVTFIVGILSSYYIGLASDERGQVMLLYGQAKVKIGEMLKRS</sequence>
<evidence type="ECO:0000256" key="4">
    <source>
        <dbReference type="ARBA" id="ARBA00022989"/>
    </source>
</evidence>
<keyword evidence="3 6" id="KW-0812">Transmembrane</keyword>
<feature type="transmembrane region" description="Helical" evidence="6">
    <location>
        <begin position="436"/>
        <end position="459"/>
    </location>
</feature>
<dbReference type="STRING" id="1334022.SAMN04487907_101139"/>
<keyword evidence="4 6" id="KW-1133">Transmembrane helix</keyword>
<dbReference type="Proteomes" id="UP000199438">
    <property type="component" value="Unassembled WGS sequence"/>
</dbReference>